<dbReference type="EMBL" id="QHLQ01000012">
    <property type="protein sequence ID" value="NIZ61841.1"/>
    <property type="molecule type" value="Genomic_DNA"/>
</dbReference>
<evidence type="ECO:0000313" key="2">
    <source>
        <dbReference type="Proteomes" id="UP001429564"/>
    </source>
</evidence>
<comment type="caution">
    <text evidence="1">The sequence shown here is derived from an EMBL/GenBank/DDBJ whole genome shotgun (WGS) entry which is preliminary data.</text>
</comment>
<dbReference type="Proteomes" id="UP001429564">
    <property type="component" value="Unassembled WGS sequence"/>
</dbReference>
<reference evidence="1 2" key="1">
    <citation type="submission" date="2018-05" db="EMBL/GenBank/DDBJ databases">
        <authorList>
            <person name="Zhang Y.-J."/>
        </authorList>
    </citation>
    <scope>NUCLEOTIDE SEQUENCE [LARGE SCALE GENOMIC DNA]</scope>
    <source>
        <strain evidence="1 2">CY04</strain>
    </source>
</reference>
<name>A0ABX0W847_9RHOB</name>
<keyword evidence="2" id="KW-1185">Reference proteome</keyword>
<gene>
    <name evidence="1" type="ORF">DL239_12745</name>
</gene>
<proteinExistence type="predicted"/>
<organism evidence="1 2">
    <name type="scientific">Parasedimentitalea denitrificans</name>
    <dbReference type="NCBI Taxonomy" id="2211118"/>
    <lineage>
        <taxon>Bacteria</taxon>
        <taxon>Pseudomonadati</taxon>
        <taxon>Pseudomonadota</taxon>
        <taxon>Alphaproteobacteria</taxon>
        <taxon>Rhodobacterales</taxon>
        <taxon>Paracoccaceae</taxon>
        <taxon>Parasedimentitalea</taxon>
    </lineage>
</organism>
<evidence type="ECO:0008006" key="3">
    <source>
        <dbReference type="Google" id="ProtNLM"/>
    </source>
</evidence>
<accession>A0ABX0W847</accession>
<sequence>MEKVKSAAKTLDPVQAESDPQANLLLQTLYEQAETFPAAAMMRAFQHVESHLDILLEKNAAGDQSTLPEAARKSKGVLRTRYLQLWAKTNGLLPKNAWTTFEELRTLRNRVVHEREGLVSVQMAQDYIAVASELMVNLSQSLGAAEPVQSDHPEE</sequence>
<protein>
    <recommendedName>
        <fullName evidence="3">RiboL-PSP-HEPN domain-containing protein</fullName>
    </recommendedName>
</protein>
<evidence type="ECO:0000313" key="1">
    <source>
        <dbReference type="EMBL" id="NIZ61841.1"/>
    </source>
</evidence>